<evidence type="ECO:0000259" key="3">
    <source>
        <dbReference type="Pfam" id="PF06414"/>
    </source>
</evidence>
<dbReference type="SUPFAM" id="SSF52540">
    <property type="entry name" value="P-loop containing nucleoside triphosphate hydrolases"/>
    <property type="match status" value="1"/>
</dbReference>
<evidence type="ECO:0000256" key="1">
    <source>
        <dbReference type="ARBA" id="ARBA00022741"/>
    </source>
</evidence>
<dbReference type="Gene3D" id="3.40.50.300">
    <property type="entry name" value="P-loop containing nucleotide triphosphate hydrolases"/>
    <property type="match status" value="1"/>
</dbReference>
<dbReference type="GO" id="GO:0005524">
    <property type="term" value="F:ATP binding"/>
    <property type="evidence" value="ECO:0007669"/>
    <property type="project" value="UniProtKB-KW"/>
</dbReference>
<evidence type="ECO:0000256" key="2">
    <source>
        <dbReference type="ARBA" id="ARBA00022840"/>
    </source>
</evidence>
<keyword evidence="2" id="KW-0067">ATP-binding</keyword>
<proteinExistence type="predicted"/>
<dbReference type="PANTHER" id="PTHR39206:SF1">
    <property type="entry name" value="SLL8004 PROTEIN"/>
    <property type="match status" value="1"/>
</dbReference>
<dbReference type="GO" id="GO:0016301">
    <property type="term" value="F:kinase activity"/>
    <property type="evidence" value="ECO:0007669"/>
    <property type="project" value="InterPro"/>
</dbReference>
<sequence>MSKNLYIISGCNGAGKTTASFTILPEILNCKEFVNADEIAKGLSPFQPEKVAFEAGRIMLHRINELLDTNTIFAFETTLATKSYKSKVALAQKKGYKVILLFFWLQDVELAIERVKTRVTEGGHNIETAVIKRRYINGILNLFNIYLPIADEVMIFDNSFGKPELLAEKMLESEIDIINEIKYDKLKGIYNENI</sequence>
<dbReference type="InterPro" id="IPR010488">
    <property type="entry name" value="Zeta_toxin_domain"/>
</dbReference>
<dbReference type="Proteomes" id="UP000533639">
    <property type="component" value="Unassembled WGS sequence"/>
</dbReference>
<dbReference type="EMBL" id="CAIJDE010000034">
    <property type="protein sequence ID" value="CAC9973732.1"/>
    <property type="molecule type" value="Genomic_DNA"/>
</dbReference>
<feature type="domain" description="Zeta toxin" evidence="3">
    <location>
        <begin position="3"/>
        <end position="135"/>
    </location>
</feature>
<dbReference type="InterPro" id="IPR027417">
    <property type="entry name" value="P-loop_NTPase"/>
</dbReference>
<name>A0A9N8J075_9FLAO</name>
<gene>
    <name evidence="4" type="ORF">FLAPXU55_01420</name>
</gene>
<comment type="caution">
    <text evidence="4">The sequence shown here is derived from an EMBL/GenBank/DDBJ whole genome shotgun (WGS) entry which is preliminary data.</text>
</comment>
<keyword evidence="1" id="KW-0547">Nucleotide-binding</keyword>
<keyword evidence="5" id="KW-1185">Reference proteome</keyword>
<evidence type="ECO:0000313" key="4">
    <source>
        <dbReference type="EMBL" id="CAC9973732.1"/>
    </source>
</evidence>
<protein>
    <submittedName>
        <fullName evidence="4">Zeta toxin</fullName>
    </submittedName>
</protein>
<accession>A0A9N8J075</accession>
<dbReference type="RefSeq" id="WP_056206940.1">
    <property type="nucleotide sequence ID" value="NZ_CAIJDE010000034.1"/>
</dbReference>
<reference evidence="4 5" key="1">
    <citation type="submission" date="2020-06" db="EMBL/GenBank/DDBJ databases">
        <authorList>
            <person name="Criscuolo A."/>
        </authorList>
    </citation>
    <scope>NUCLEOTIDE SEQUENCE [LARGE SCALE GENOMIC DNA]</scope>
    <source>
        <strain evidence="4">PXU-55</strain>
    </source>
</reference>
<dbReference type="PANTHER" id="PTHR39206">
    <property type="entry name" value="SLL8004 PROTEIN"/>
    <property type="match status" value="1"/>
</dbReference>
<evidence type="ECO:0000313" key="5">
    <source>
        <dbReference type="Proteomes" id="UP000533639"/>
    </source>
</evidence>
<dbReference type="Pfam" id="PF06414">
    <property type="entry name" value="Zeta_toxin"/>
    <property type="match status" value="1"/>
</dbReference>
<organism evidence="4 5">
    <name type="scientific">Flavobacterium panici</name>
    <dbReference type="NCBI Taxonomy" id="2654843"/>
    <lineage>
        <taxon>Bacteria</taxon>
        <taxon>Pseudomonadati</taxon>
        <taxon>Bacteroidota</taxon>
        <taxon>Flavobacteriia</taxon>
        <taxon>Flavobacteriales</taxon>
        <taxon>Flavobacteriaceae</taxon>
        <taxon>Flavobacterium</taxon>
    </lineage>
</organism>
<dbReference type="AlphaFoldDB" id="A0A9N8J075"/>